<evidence type="ECO:0000256" key="1">
    <source>
        <dbReference type="SAM" id="SignalP"/>
    </source>
</evidence>
<dbReference type="GO" id="GO:0008168">
    <property type="term" value="F:methyltransferase activity"/>
    <property type="evidence" value="ECO:0007669"/>
    <property type="project" value="UniProtKB-KW"/>
</dbReference>
<feature type="chain" id="PRO_5037380089" evidence="1">
    <location>
        <begin position="18"/>
        <end position="262"/>
    </location>
</feature>
<organism evidence="2 3">
    <name type="scientific">Croceicoccus pelagius</name>
    <dbReference type="NCBI Taxonomy" id="1703341"/>
    <lineage>
        <taxon>Bacteria</taxon>
        <taxon>Pseudomonadati</taxon>
        <taxon>Pseudomonadota</taxon>
        <taxon>Alphaproteobacteria</taxon>
        <taxon>Sphingomonadales</taxon>
        <taxon>Erythrobacteraceae</taxon>
        <taxon>Croceicoccus</taxon>
    </lineage>
</organism>
<keyword evidence="2" id="KW-0808">Transferase</keyword>
<reference evidence="2 3" key="1">
    <citation type="journal article" date="2014" name="Int. J. Syst. Evol. Microbiol.">
        <title>Complete genome sequence of Corynebacterium casei LMG S-19264T (=DSM 44701T), isolated from a smear-ripened cheese.</title>
        <authorList>
            <consortium name="US DOE Joint Genome Institute (JGI-PGF)"/>
            <person name="Walter F."/>
            <person name="Albersmeier A."/>
            <person name="Kalinowski J."/>
            <person name="Ruckert C."/>
        </authorList>
    </citation>
    <scope>NUCLEOTIDE SEQUENCE [LARGE SCALE GENOMIC DNA]</scope>
    <source>
        <strain evidence="2 3">CGMCC 1.15358</strain>
    </source>
</reference>
<dbReference type="GO" id="GO:0032259">
    <property type="term" value="P:methylation"/>
    <property type="evidence" value="ECO:0007669"/>
    <property type="project" value="UniProtKB-KW"/>
</dbReference>
<evidence type="ECO:0000313" key="3">
    <source>
        <dbReference type="Proteomes" id="UP000598997"/>
    </source>
</evidence>
<dbReference type="PROSITE" id="PS51257">
    <property type="entry name" value="PROKAR_LIPOPROTEIN"/>
    <property type="match status" value="1"/>
</dbReference>
<evidence type="ECO:0000313" key="2">
    <source>
        <dbReference type="EMBL" id="GGD44383.1"/>
    </source>
</evidence>
<dbReference type="Proteomes" id="UP000598997">
    <property type="component" value="Unassembled WGS sequence"/>
</dbReference>
<dbReference type="SUPFAM" id="SSF53335">
    <property type="entry name" value="S-adenosyl-L-methionine-dependent methyltransferases"/>
    <property type="match status" value="1"/>
</dbReference>
<feature type="signal peptide" evidence="1">
    <location>
        <begin position="1"/>
        <end position="17"/>
    </location>
</feature>
<dbReference type="AlphaFoldDB" id="A0A917DJB1"/>
<dbReference type="InterPro" id="IPR016980">
    <property type="entry name" value="S-AdoMet-dep_MeTrfase_Alr7345"/>
</dbReference>
<dbReference type="PIRSF" id="PIRSF031679">
    <property type="entry name" value="Mtase_Alr7345_prd"/>
    <property type="match status" value="1"/>
</dbReference>
<dbReference type="InterPro" id="IPR029063">
    <property type="entry name" value="SAM-dependent_MTases_sf"/>
</dbReference>
<dbReference type="RefSeq" id="WP_066760929.1">
    <property type="nucleotide sequence ID" value="NZ_BMIO01000005.1"/>
</dbReference>
<keyword evidence="3" id="KW-1185">Reference proteome</keyword>
<comment type="caution">
    <text evidence="2">The sequence shown here is derived from an EMBL/GenBank/DDBJ whole genome shotgun (WGS) entry which is preliminary data.</text>
</comment>
<keyword evidence="1" id="KW-0732">Signal</keyword>
<proteinExistence type="predicted"/>
<name>A0A917DJB1_9SPHN</name>
<dbReference type="Gene3D" id="3.40.50.150">
    <property type="entry name" value="Vaccinia Virus protein VP39"/>
    <property type="match status" value="1"/>
</dbReference>
<keyword evidence="2" id="KW-0489">Methyltransferase</keyword>
<dbReference type="EMBL" id="BMIO01000005">
    <property type="protein sequence ID" value="GGD44383.1"/>
    <property type="molecule type" value="Genomic_DNA"/>
</dbReference>
<protein>
    <submittedName>
        <fullName evidence="2">Methyltransferase</fullName>
    </submittedName>
</protein>
<sequence length="262" mass="27973">MKSAALSLASVLALSLAACGSADQSAPEAVATTEAVSDYAFLDDASRTDDDRAADALRKPADMLEFAGLTSGQTVFEMLPGGGYFTRIFALATGPDGKVVLYAPDEMADKPWKPIEGAEKLAAEIGDPRITATHFPVAGPVPEAMAGTFDLVWTSRNYHDFHNLLDFDPATYNAMVMDLLKPGGTYIVLDHSAPVGSGASATDTTHRIDGEFVKAEIEKAGFEFVSESDVLANPDDTRDVNVYDEAIKGQTDQFVLKFRKPA</sequence>
<accession>A0A917DJB1</accession>
<dbReference type="OrthoDB" id="9342567at2"/>
<gene>
    <name evidence="2" type="ORF">GCM10010989_18150</name>
</gene>